<evidence type="ECO:0000256" key="5">
    <source>
        <dbReference type="ARBA" id="ARBA00023077"/>
    </source>
</evidence>
<comment type="similarity">
    <text evidence="8 9">Belongs to the TonB-dependent receptor family.</text>
</comment>
<dbReference type="Gene3D" id="2.170.130.10">
    <property type="entry name" value="TonB-dependent receptor, plug domain"/>
    <property type="match status" value="1"/>
</dbReference>
<dbReference type="NCBIfam" id="TIGR04057">
    <property type="entry name" value="SusC_RagA_signa"/>
    <property type="match status" value="1"/>
</dbReference>
<reference evidence="13 14" key="1">
    <citation type="submission" date="2019-03" db="EMBL/GenBank/DDBJ databases">
        <title>Genomic Encyclopedia of Archaeal and Bacterial Type Strains, Phase II (KMG-II): from individual species to whole genera.</title>
        <authorList>
            <person name="Goeker M."/>
        </authorList>
    </citation>
    <scope>NUCLEOTIDE SEQUENCE [LARGE SCALE GENOMIC DNA]</scope>
    <source>
        <strain evidence="13 14">DSM 28323</strain>
    </source>
</reference>
<evidence type="ECO:0000313" key="13">
    <source>
        <dbReference type="EMBL" id="TDO28198.1"/>
    </source>
</evidence>
<keyword evidence="2 8" id="KW-0813">Transport</keyword>
<organism evidence="13 14">
    <name type="scientific">Sediminibacterium goheungense</name>
    <dbReference type="NCBI Taxonomy" id="1086393"/>
    <lineage>
        <taxon>Bacteria</taxon>
        <taxon>Pseudomonadati</taxon>
        <taxon>Bacteroidota</taxon>
        <taxon>Chitinophagia</taxon>
        <taxon>Chitinophagales</taxon>
        <taxon>Chitinophagaceae</taxon>
        <taxon>Sediminibacterium</taxon>
    </lineage>
</organism>
<dbReference type="InterPro" id="IPR023997">
    <property type="entry name" value="TonB-dep_OMP_SusC/RagA_CS"/>
</dbReference>
<keyword evidence="6 8" id="KW-0472">Membrane</keyword>
<evidence type="ECO:0000256" key="10">
    <source>
        <dbReference type="SAM" id="SignalP"/>
    </source>
</evidence>
<keyword evidence="4 8" id="KW-0812">Transmembrane</keyword>
<sequence length="1042" mass="115295">MALLLFFISSLPAFSQGQSTVSGTVLADEDGTPLVGVTVTNGSTNKRTQTNTAGYYSIAAEKGQRLTFAYVGYASVTMTVADEKTISIKMVTNDKELGNVVVTAYGQQRNKRELAYQAPVVKGDDVAQTRRENFLNSLAGRVPGLAVTSTSGLPGASAQVILRGGASIAGNNQPLFVVDGVPLDNSSLNQEALPAASNPNGIAMGNRNSDYTNRIADLNPDDIENITILKGPEATALYGSDGTSGAIIITTRKGTAGRTRVNYDNSFRWDKVYRFPQIQTVYGRGAAGLADPNSYATYGFRMFGPAYPKGTQLYDNLRNFFRTAKTQQHNVSVEAGTADATYRFSAGYLKQEGIVPNTSFERMNFRLTGSAKLGKKVTMSSSWMYTISNNDKAPKGLNSYYPNIINWPLNDDIRLYINPDGTRRPLRNNLAGNLAAEADNPFWDVNKNKSNDRNDRITGNVNIAYTPYKWWNMNWIVGVDQFSTDGMFVTHPYSRWGFITRGYFSSYQQNFRGLNGTFRTTFTKTIAKKFTNSLTFGAYIEDAKRSINAQRGERFYEPDFVSINNTDPLSRDARLTREQIRKVRYFSNYTFGFNNLFFITASATREGVSTLTSKYNDKQPFFNYGSLSSSFVFSDLQLFKKMEWLDYGKLRASYATSGKAPYVPYVIDYSFGSQITTGGGYALGVFGNNFDLQPEFSKNFEVGAELNFLKRRITVDVAYFNNKVTKQIVSNRLSYGTGFVLKYINGGELSAKGWEVQLKATPVRSKNFGWDVTVNFDKSRVIVEKMPADLPAYYDSDTWLYGNARSQVSVGTSLANISGSTYQRNNRGDILISPTTGLPLIQANFDPIGDRNPDFKIGLINQLSFGESWQLSFNLDIRKGGDVFNANEMMMRTQGTSVNTLDRETPRVIKGVLADGLQNTANPTVNTIAVTPFLRNDFYSSSASVSTLPEAEFIENVNWVRMRDLTLAYRLPASILKRQKVFKQASIFVTGTDLFMITNYSGVDPNVNGINAGNARGFGGQGIDFGSVATPRGINVGIKVQF</sequence>
<evidence type="ECO:0000256" key="7">
    <source>
        <dbReference type="ARBA" id="ARBA00023237"/>
    </source>
</evidence>
<feature type="signal peptide" evidence="10">
    <location>
        <begin position="1"/>
        <end position="15"/>
    </location>
</feature>
<dbReference type="InterPro" id="IPR008969">
    <property type="entry name" value="CarboxyPept-like_regulatory"/>
</dbReference>
<feature type="domain" description="TonB-dependent receptor plug" evidence="12">
    <location>
        <begin position="111"/>
        <end position="246"/>
    </location>
</feature>
<dbReference type="InterPro" id="IPR036942">
    <property type="entry name" value="Beta-barrel_TonB_sf"/>
</dbReference>
<dbReference type="InterPro" id="IPR012910">
    <property type="entry name" value="Plug_dom"/>
</dbReference>
<dbReference type="AlphaFoldDB" id="A0A4V3C519"/>
<protein>
    <submittedName>
        <fullName evidence="13">TonB-linked SusC/RagA family outer membrane protein</fullName>
    </submittedName>
</protein>
<comment type="caution">
    <text evidence="13">The sequence shown here is derived from an EMBL/GenBank/DDBJ whole genome shotgun (WGS) entry which is preliminary data.</text>
</comment>
<evidence type="ECO:0000256" key="8">
    <source>
        <dbReference type="PROSITE-ProRule" id="PRU01360"/>
    </source>
</evidence>
<name>A0A4V3C519_9BACT</name>
<dbReference type="InterPro" id="IPR000531">
    <property type="entry name" value="Beta-barrel_TonB"/>
</dbReference>
<evidence type="ECO:0000313" key="14">
    <source>
        <dbReference type="Proteomes" id="UP000295741"/>
    </source>
</evidence>
<dbReference type="GO" id="GO:0009279">
    <property type="term" value="C:cell outer membrane"/>
    <property type="evidence" value="ECO:0007669"/>
    <property type="project" value="UniProtKB-SubCell"/>
</dbReference>
<accession>A0A4V3C519</accession>
<dbReference type="Proteomes" id="UP000295741">
    <property type="component" value="Unassembled WGS sequence"/>
</dbReference>
<dbReference type="SUPFAM" id="SSF56935">
    <property type="entry name" value="Porins"/>
    <property type="match status" value="1"/>
</dbReference>
<dbReference type="NCBIfam" id="TIGR04056">
    <property type="entry name" value="OMP_RagA_SusC"/>
    <property type="match status" value="1"/>
</dbReference>
<gene>
    <name evidence="13" type="ORF">BC659_0260</name>
</gene>
<evidence type="ECO:0000256" key="9">
    <source>
        <dbReference type="RuleBase" id="RU003357"/>
    </source>
</evidence>
<keyword evidence="5 9" id="KW-0798">TonB box</keyword>
<evidence type="ECO:0000256" key="2">
    <source>
        <dbReference type="ARBA" id="ARBA00022448"/>
    </source>
</evidence>
<evidence type="ECO:0000256" key="6">
    <source>
        <dbReference type="ARBA" id="ARBA00023136"/>
    </source>
</evidence>
<dbReference type="SUPFAM" id="SSF49464">
    <property type="entry name" value="Carboxypeptidase regulatory domain-like"/>
    <property type="match status" value="1"/>
</dbReference>
<keyword evidence="3 8" id="KW-1134">Transmembrane beta strand</keyword>
<feature type="domain" description="TonB-dependent receptor-like beta-barrel" evidence="11">
    <location>
        <begin position="409"/>
        <end position="822"/>
    </location>
</feature>
<dbReference type="Gene3D" id="2.40.170.20">
    <property type="entry name" value="TonB-dependent receptor, beta-barrel domain"/>
    <property type="match status" value="1"/>
</dbReference>
<keyword evidence="10" id="KW-0732">Signal</keyword>
<proteinExistence type="inferred from homology"/>
<dbReference type="PROSITE" id="PS52016">
    <property type="entry name" value="TONB_DEPENDENT_REC_3"/>
    <property type="match status" value="1"/>
</dbReference>
<evidence type="ECO:0000256" key="1">
    <source>
        <dbReference type="ARBA" id="ARBA00004571"/>
    </source>
</evidence>
<evidence type="ECO:0000259" key="11">
    <source>
        <dbReference type="Pfam" id="PF00593"/>
    </source>
</evidence>
<comment type="subcellular location">
    <subcellularLocation>
        <location evidence="1 8">Cell outer membrane</location>
        <topology evidence="1 8">Multi-pass membrane protein</topology>
    </subcellularLocation>
</comment>
<dbReference type="Pfam" id="PF00593">
    <property type="entry name" value="TonB_dep_Rec_b-barrel"/>
    <property type="match status" value="1"/>
</dbReference>
<keyword evidence="7 8" id="KW-0998">Cell outer membrane</keyword>
<evidence type="ECO:0000256" key="3">
    <source>
        <dbReference type="ARBA" id="ARBA00022452"/>
    </source>
</evidence>
<dbReference type="InterPro" id="IPR023996">
    <property type="entry name" value="TonB-dep_OMP_SusC/RagA"/>
</dbReference>
<dbReference type="Gene3D" id="2.60.40.1120">
    <property type="entry name" value="Carboxypeptidase-like, regulatory domain"/>
    <property type="match status" value="1"/>
</dbReference>
<dbReference type="InterPro" id="IPR037066">
    <property type="entry name" value="Plug_dom_sf"/>
</dbReference>
<evidence type="ECO:0000256" key="4">
    <source>
        <dbReference type="ARBA" id="ARBA00022692"/>
    </source>
</evidence>
<feature type="chain" id="PRO_5020191681" evidence="10">
    <location>
        <begin position="16"/>
        <end position="1042"/>
    </location>
</feature>
<dbReference type="EMBL" id="SNWP01000010">
    <property type="protein sequence ID" value="TDO28198.1"/>
    <property type="molecule type" value="Genomic_DNA"/>
</dbReference>
<dbReference type="Pfam" id="PF13715">
    <property type="entry name" value="CarbopepD_reg_2"/>
    <property type="match status" value="1"/>
</dbReference>
<keyword evidence="14" id="KW-1185">Reference proteome</keyword>
<evidence type="ECO:0000259" key="12">
    <source>
        <dbReference type="Pfam" id="PF07715"/>
    </source>
</evidence>
<dbReference type="InterPro" id="IPR039426">
    <property type="entry name" value="TonB-dep_rcpt-like"/>
</dbReference>
<dbReference type="Pfam" id="PF07715">
    <property type="entry name" value="Plug"/>
    <property type="match status" value="1"/>
</dbReference>